<evidence type="ECO:0000313" key="1">
    <source>
        <dbReference type="EMBL" id="AGR47955.1"/>
    </source>
</evidence>
<reference evidence="1 2" key="1">
    <citation type="journal article" date="2014" name="Virology">
        <title>The genome, proteome and phylogenetic analysis of Sinorhizobium meliloti phage PhiM12, the founder of a new group of T4-superfamily phages.</title>
        <authorList>
            <person name="Brewer T.E."/>
            <person name="Elizabeth Stroupe M."/>
            <person name="Jones K.M."/>
        </authorList>
    </citation>
    <scope>NUCLEOTIDE SEQUENCE [LARGE SCALE GENOMIC DNA]</scope>
</reference>
<accession>S5MQ47</accession>
<proteinExistence type="predicted"/>
<dbReference type="RefSeq" id="YP_009143162.1">
    <property type="nucleotide sequence ID" value="NC_027204.1"/>
</dbReference>
<gene>
    <name evidence="1" type="ORF">SmphiM12_323</name>
</gene>
<protein>
    <submittedName>
        <fullName evidence="1">Uncharacterized protein</fullName>
    </submittedName>
</protein>
<sequence>MVQKICVVCGCEFDGRNVCSVTCSETCRLSRRRDNVKRWKEANPERHGAQKRRNREKNRQYYVEYCNRHYYNNIEGRLTQSRQYYVENRNDRLEYGQAKRIKNRIVRELIQFQFDTEELLNLVRKK</sequence>
<dbReference type="KEGG" id="vg:24422928"/>
<organism evidence="1 2">
    <name type="scientific">Sinorhizobium phage phiM12</name>
    <dbReference type="NCBI Taxonomy" id="1357423"/>
    <lineage>
        <taxon>Viruses</taxon>
        <taxon>Duplodnaviria</taxon>
        <taxon>Heunggongvirae</taxon>
        <taxon>Uroviricota</taxon>
        <taxon>Caudoviricetes</taxon>
        <taxon>Emdodecavirus</taxon>
        <taxon>Emdodecavirus M12</taxon>
    </lineage>
</organism>
<name>S5MQ47_9CAUD</name>
<dbReference type="EMBL" id="KF381361">
    <property type="protein sequence ID" value="AGR47955.1"/>
    <property type="molecule type" value="Genomic_DNA"/>
</dbReference>
<dbReference type="Proteomes" id="UP000015089">
    <property type="component" value="Segment"/>
</dbReference>
<keyword evidence="2" id="KW-1185">Reference proteome</keyword>
<dbReference type="GeneID" id="24422928"/>
<reference evidence="1 2" key="2">
    <citation type="journal article" date="2014" name="Virology">
        <title>The structure of Sinorhizobium meliloti phage PhiM12, which has a novel T=19l triangulation number and is the founder of a new group of T4-superfamily phages.</title>
        <authorList>
            <person name="Stroupe M.E."/>
            <person name="Brewer T.E."/>
            <person name="Sousa D.R."/>
            <person name="Jones K.M."/>
        </authorList>
    </citation>
    <scope>NUCLEOTIDE SEQUENCE [LARGE SCALE GENOMIC DNA]</scope>
</reference>
<evidence type="ECO:0000313" key="2">
    <source>
        <dbReference type="Proteomes" id="UP000015089"/>
    </source>
</evidence>